<evidence type="ECO:0000313" key="8">
    <source>
        <dbReference type="Proteomes" id="UP000014540"/>
    </source>
</evidence>
<dbReference type="RefSeq" id="WP_016549012.1">
    <property type="nucleotide sequence ID" value="NZ_AKWZ02000006.1"/>
</dbReference>
<dbReference type="OrthoDB" id="9780939at2"/>
<keyword evidence="8" id="KW-1185">Reference proteome</keyword>
<reference evidence="7" key="1">
    <citation type="submission" date="2013-04" db="EMBL/GenBank/DDBJ databases">
        <authorList>
            <person name="Harkins D.M."/>
            <person name="Durkin A.S."/>
            <person name="Selengut J.D."/>
            <person name="Sanka R."/>
            <person name="DePew J."/>
            <person name="Purushe J."/>
            <person name="Ahmed A."/>
            <person name="van der Linden H."/>
            <person name="Goris M.G.A."/>
            <person name="Hartskeerl R.A."/>
            <person name="Vinetz J.M."/>
            <person name="Sutton G.G."/>
            <person name="Nelson W.C."/>
            <person name="Fouts D.E."/>
        </authorList>
    </citation>
    <scope>NUCLEOTIDE SEQUENCE [LARGE SCALE GENOMIC DNA]</scope>
    <source>
        <strain evidence="7">BUT 6</strain>
    </source>
</reference>
<dbReference type="InterPro" id="IPR001647">
    <property type="entry name" value="HTH_TetR"/>
</dbReference>
<dbReference type="AlphaFoldDB" id="S3V2T0"/>
<dbReference type="PANTHER" id="PTHR30055:SF234">
    <property type="entry name" value="HTH-TYPE TRANSCRIPTIONAL REGULATOR BETI"/>
    <property type="match status" value="1"/>
</dbReference>
<keyword evidence="3" id="KW-0804">Transcription</keyword>
<dbReference type="Proteomes" id="UP000014540">
    <property type="component" value="Unassembled WGS sequence"/>
</dbReference>
<dbReference type="Gene3D" id="1.10.357.10">
    <property type="entry name" value="Tetracycline Repressor, domain 2"/>
    <property type="match status" value="1"/>
</dbReference>
<evidence type="ECO:0000256" key="4">
    <source>
        <dbReference type="PROSITE-ProRule" id="PRU00335"/>
    </source>
</evidence>
<dbReference type="PROSITE" id="PS50977">
    <property type="entry name" value="HTH_TETR_2"/>
    <property type="match status" value="1"/>
</dbReference>
<dbReference type="EMBL" id="AKWZ02000006">
    <property type="protein sequence ID" value="EPG74939.1"/>
    <property type="molecule type" value="Genomic_DNA"/>
</dbReference>
<keyword evidence="5" id="KW-0812">Transmembrane</keyword>
<evidence type="ECO:0000313" key="7">
    <source>
        <dbReference type="EMBL" id="EPG74939.1"/>
    </source>
</evidence>
<evidence type="ECO:0000256" key="3">
    <source>
        <dbReference type="ARBA" id="ARBA00023163"/>
    </source>
</evidence>
<keyword evidence="5" id="KW-1133">Transmembrane helix</keyword>
<organism evidence="7 8">
    <name type="scientific">Leptospira fainei serovar Hurstbridge str. BUT 6</name>
    <dbReference type="NCBI Taxonomy" id="1193011"/>
    <lineage>
        <taxon>Bacteria</taxon>
        <taxon>Pseudomonadati</taxon>
        <taxon>Spirochaetota</taxon>
        <taxon>Spirochaetia</taxon>
        <taxon>Leptospirales</taxon>
        <taxon>Leptospiraceae</taxon>
        <taxon>Leptospira</taxon>
    </lineage>
</organism>
<keyword evidence="2 4" id="KW-0238">DNA-binding</keyword>
<evidence type="ECO:0000256" key="1">
    <source>
        <dbReference type="ARBA" id="ARBA00023015"/>
    </source>
</evidence>
<dbReference type="InterPro" id="IPR009057">
    <property type="entry name" value="Homeodomain-like_sf"/>
</dbReference>
<accession>S3V2T0</accession>
<evidence type="ECO:0000259" key="6">
    <source>
        <dbReference type="PROSITE" id="PS50977"/>
    </source>
</evidence>
<name>S3V2T0_9LEPT</name>
<evidence type="ECO:0000256" key="2">
    <source>
        <dbReference type="ARBA" id="ARBA00023125"/>
    </source>
</evidence>
<dbReference type="InterPro" id="IPR050109">
    <property type="entry name" value="HTH-type_TetR-like_transc_reg"/>
</dbReference>
<feature type="transmembrane region" description="Helical" evidence="5">
    <location>
        <begin position="173"/>
        <end position="189"/>
    </location>
</feature>
<dbReference type="PANTHER" id="PTHR30055">
    <property type="entry name" value="HTH-TYPE TRANSCRIPTIONAL REGULATOR RUTR"/>
    <property type="match status" value="1"/>
</dbReference>
<feature type="domain" description="HTH tetR-type" evidence="6">
    <location>
        <begin position="16"/>
        <end position="76"/>
    </location>
</feature>
<dbReference type="GO" id="GO:0000976">
    <property type="term" value="F:transcription cis-regulatory region binding"/>
    <property type="evidence" value="ECO:0007669"/>
    <property type="project" value="TreeGrafter"/>
</dbReference>
<evidence type="ECO:0000256" key="5">
    <source>
        <dbReference type="SAM" id="Phobius"/>
    </source>
</evidence>
<dbReference type="STRING" id="1193011.LEP1GSC058_1659"/>
<dbReference type="Pfam" id="PF00440">
    <property type="entry name" value="TetR_N"/>
    <property type="match status" value="1"/>
</dbReference>
<sequence>MEKKRKTKKGPWLPQAERIRSIIQAALPLFAQRGFDGASTRSLSKSAGISEGLIYRYFHRKRDLFEAVLQYCLKLSDPFRVPVSDLEPGSETFVFLINTFLLEIFFKCKNEEMELTHKLILRSLSTDGKFARKYFRNKFRNLFPLMKISLEACVKKKELPPDRSWKTWRDVNWIIRHLLVVFYFFNFSFSKHKLFQDRTESLRLESIRFFLLGVGFLPDSTEILLKKVTKQSVLVM</sequence>
<dbReference type="SUPFAM" id="SSF46689">
    <property type="entry name" value="Homeodomain-like"/>
    <property type="match status" value="1"/>
</dbReference>
<comment type="caution">
    <text evidence="7">The sequence shown here is derived from an EMBL/GenBank/DDBJ whole genome shotgun (WGS) entry which is preliminary data.</text>
</comment>
<dbReference type="PRINTS" id="PR00455">
    <property type="entry name" value="HTHTETR"/>
</dbReference>
<dbReference type="GO" id="GO:0003700">
    <property type="term" value="F:DNA-binding transcription factor activity"/>
    <property type="evidence" value="ECO:0007669"/>
    <property type="project" value="TreeGrafter"/>
</dbReference>
<proteinExistence type="predicted"/>
<keyword evidence="5" id="KW-0472">Membrane</keyword>
<feature type="DNA-binding region" description="H-T-H motif" evidence="4">
    <location>
        <begin position="39"/>
        <end position="58"/>
    </location>
</feature>
<protein>
    <submittedName>
        <fullName evidence="7">Transcriptional regulator, TetR family</fullName>
    </submittedName>
</protein>
<gene>
    <name evidence="7" type="ORF">LEP1GSC058_1659</name>
</gene>
<keyword evidence="1" id="KW-0805">Transcription regulation</keyword>